<evidence type="ECO:0000313" key="2">
    <source>
        <dbReference type="EMBL" id="MXO91677.1"/>
    </source>
</evidence>
<organism evidence="2 3">
    <name type="scientific">Pontixanthobacter aquaemixtae</name>
    <dbReference type="NCBI Taxonomy" id="1958940"/>
    <lineage>
        <taxon>Bacteria</taxon>
        <taxon>Pseudomonadati</taxon>
        <taxon>Pseudomonadota</taxon>
        <taxon>Alphaproteobacteria</taxon>
        <taxon>Sphingomonadales</taxon>
        <taxon>Erythrobacteraceae</taxon>
        <taxon>Pontixanthobacter</taxon>
    </lineage>
</organism>
<name>A0A844ZY49_9SPHN</name>
<gene>
    <name evidence="2" type="ORF">GRI41_12640</name>
</gene>
<dbReference type="OrthoDB" id="7450247at2"/>
<accession>A0A844ZY49</accession>
<proteinExistence type="predicted"/>
<dbReference type="RefSeq" id="WP_160605374.1">
    <property type="nucleotide sequence ID" value="NZ_WTYX01000002.1"/>
</dbReference>
<sequence length="197" mass="22464">MIKRTICSLLAVPLSAGLLAAPVQATSIAMRADHNPAYACDSVDRYLGAFNRADDSYGALPLFIYHDDFGLVERGERAAFFAAMRTSDGKPDREPMVRDALFRLDSDKQDGLYVLRVKRIRWRLQRWVQNDMLIDDLVDDPHWSVEFEYWLVRFSSNSLTEMRQGNFHGLTRLGKRIERTCTRPLDVPVSVLPGKGD</sequence>
<comment type="caution">
    <text evidence="2">The sequence shown here is derived from an EMBL/GenBank/DDBJ whole genome shotgun (WGS) entry which is preliminary data.</text>
</comment>
<dbReference type="EMBL" id="WTYX01000002">
    <property type="protein sequence ID" value="MXO91677.1"/>
    <property type="molecule type" value="Genomic_DNA"/>
</dbReference>
<evidence type="ECO:0000313" key="3">
    <source>
        <dbReference type="Proteomes" id="UP000442714"/>
    </source>
</evidence>
<dbReference type="AlphaFoldDB" id="A0A844ZY49"/>
<reference evidence="2 3" key="1">
    <citation type="submission" date="2019-12" db="EMBL/GenBank/DDBJ databases">
        <title>Genomic-based taxomic classification of the family Erythrobacteraceae.</title>
        <authorList>
            <person name="Xu L."/>
        </authorList>
    </citation>
    <scope>NUCLEOTIDE SEQUENCE [LARGE SCALE GENOMIC DNA]</scope>
    <source>
        <strain evidence="2 3">KCTC 52763</strain>
    </source>
</reference>
<feature type="signal peptide" evidence="1">
    <location>
        <begin position="1"/>
        <end position="25"/>
    </location>
</feature>
<dbReference type="Proteomes" id="UP000442714">
    <property type="component" value="Unassembled WGS sequence"/>
</dbReference>
<feature type="chain" id="PRO_5032522024" evidence="1">
    <location>
        <begin position="26"/>
        <end position="197"/>
    </location>
</feature>
<evidence type="ECO:0000256" key="1">
    <source>
        <dbReference type="SAM" id="SignalP"/>
    </source>
</evidence>
<protein>
    <submittedName>
        <fullName evidence="2">Uncharacterized protein</fullName>
    </submittedName>
</protein>
<keyword evidence="1" id="KW-0732">Signal</keyword>
<keyword evidence="3" id="KW-1185">Reference proteome</keyword>